<sequence length="227" mass="26142">MNTDFRSKALTAVVGLLFLSAIYTIFFYAPTERVMGIVQKIFYVHLSMAFTAFLSFFIAFICGILYLIKKDIKWDVYGSSSVEIGVVFISLTLFSGVMWARPIWNTWWTWDPRLTTALILWFIYVSYLILRTSVDQESKRAAYCAVLAIVGFVDVPIVFMSARVWRTIHPVVIRSDSIDMEPSMILTLAITMAAFFSLWFLLFRLKTNVALTCKRIRFLENRIEGGD</sequence>
<evidence type="ECO:0000256" key="2">
    <source>
        <dbReference type="ARBA" id="ARBA00005840"/>
    </source>
</evidence>
<dbReference type="InterPro" id="IPR045062">
    <property type="entry name" value="Cyt_c_biogenesis_CcsA/CcmC"/>
</dbReference>
<dbReference type="EMBL" id="UOGH01000081">
    <property type="protein sequence ID" value="VAX28301.1"/>
    <property type="molecule type" value="Genomic_DNA"/>
</dbReference>
<accession>A0A3B1CP99</accession>
<organism evidence="9">
    <name type="scientific">hydrothermal vent metagenome</name>
    <dbReference type="NCBI Taxonomy" id="652676"/>
    <lineage>
        <taxon>unclassified sequences</taxon>
        <taxon>metagenomes</taxon>
        <taxon>ecological metagenomes</taxon>
    </lineage>
</organism>
<reference evidence="9" key="1">
    <citation type="submission" date="2018-06" db="EMBL/GenBank/DDBJ databases">
        <authorList>
            <person name="Zhirakovskaya E."/>
        </authorList>
    </citation>
    <scope>NUCLEOTIDE SEQUENCE</scope>
</reference>
<dbReference type="GO" id="GO:0020037">
    <property type="term" value="F:heme binding"/>
    <property type="evidence" value="ECO:0007669"/>
    <property type="project" value="InterPro"/>
</dbReference>
<keyword evidence="6 7" id="KW-0472">Membrane</keyword>
<dbReference type="GO" id="GO:0017004">
    <property type="term" value="P:cytochrome complex assembly"/>
    <property type="evidence" value="ECO:0007669"/>
    <property type="project" value="UniProtKB-KW"/>
</dbReference>
<keyword evidence="3 7" id="KW-0812">Transmembrane</keyword>
<dbReference type="PANTHER" id="PTHR30071:SF1">
    <property type="entry name" value="CYTOCHROME B_B6 PROTEIN-RELATED"/>
    <property type="match status" value="1"/>
</dbReference>
<evidence type="ECO:0000313" key="9">
    <source>
        <dbReference type="EMBL" id="VAX28301.1"/>
    </source>
</evidence>
<feature type="transmembrane region" description="Helical" evidence="7">
    <location>
        <begin position="9"/>
        <end position="29"/>
    </location>
</feature>
<feature type="transmembrane region" description="Helical" evidence="7">
    <location>
        <begin position="112"/>
        <end position="130"/>
    </location>
</feature>
<dbReference type="GO" id="GO:0005886">
    <property type="term" value="C:plasma membrane"/>
    <property type="evidence" value="ECO:0007669"/>
    <property type="project" value="TreeGrafter"/>
</dbReference>
<evidence type="ECO:0000256" key="6">
    <source>
        <dbReference type="ARBA" id="ARBA00023136"/>
    </source>
</evidence>
<dbReference type="PANTHER" id="PTHR30071">
    <property type="entry name" value="HEME EXPORTER PROTEIN C"/>
    <property type="match status" value="1"/>
</dbReference>
<feature type="domain" description="Cytochrome c assembly protein" evidence="8">
    <location>
        <begin position="15"/>
        <end position="169"/>
    </location>
</feature>
<name>A0A3B1CP99_9ZZZZ</name>
<evidence type="ECO:0000256" key="4">
    <source>
        <dbReference type="ARBA" id="ARBA00022748"/>
    </source>
</evidence>
<comment type="similarity">
    <text evidence="2">Belongs to the CcmC/CycZ/HelC family.</text>
</comment>
<feature type="transmembrane region" description="Helical" evidence="7">
    <location>
        <begin position="80"/>
        <end position="100"/>
    </location>
</feature>
<evidence type="ECO:0000259" key="8">
    <source>
        <dbReference type="Pfam" id="PF01578"/>
    </source>
</evidence>
<keyword evidence="9" id="KW-0456">Lyase</keyword>
<evidence type="ECO:0000256" key="3">
    <source>
        <dbReference type="ARBA" id="ARBA00022692"/>
    </source>
</evidence>
<dbReference type="GO" id="GO:0015232">
    <property type="term" value="F:heme transmembrane transporter activity"/>
    <property type="evidence" value="ECO:0007669"/>
    <property type="project" value="InterPro"/>
</dbReference>
<feature type="transmembrane region" description="Helical" evidence="7">
    <location>
        <begin position="41"/>
        <end position="68"/>
    </location>
</feature>
<feature type="transmembrane region" description="Helical" evidence="7">
    <location>
        <begin position="142"/>
        <end position="165"/>
    </location>
</feature>
<gene>
    <name evidence="9" type="ORF">MNBD_NITROSPIRAE02-939</name>
</gene>
<comment type="subcellular location">
    <subcellularLocation>
        <location evidence="1">Membrane</location>
        <topology evidence="1">Multi-pass membrane protein</topology>
    </subcellularLocation>
</comment>
<dbReference type="PRINTS" id="PR01386">
    <property type="entry name" value="CCMCBIOGNSIS"/>
</dbReference>
<dbReference type="InterPro" id="IPR002541">
    <property type="entry name" value="Cyt_c_assembly"/>
</dbReference>
<dbReference type="GO" id="GO:0016829">
    <property type="term" value="F:lyase activity"/>
    <property type="evidence" value="ECO:0007669"/>
    <property type="project" value="UniProtKB-KW"/>
</dbReference>
<proteinExistence type="inferred from homology"/>
<feature type="transmembrane region" description="Helical" evidence="7">
    <location>
        <begin position="185"/>
        <end position="205"/>
    </location>
</feature>
<evidence type="ECO:0000256" key="7">
    <source>
        <dbReference type="SAM" id="Phobius"/>
    </source>
</evidence>
<evidence type="ECO:0000256" key="1">
    <source>
        <dbReference type="ARBA" id="ARBA00004141"/>
    </source>
</evidence>
<keyword evidence="5 7" id="KW-1133">Transmembrane helix</keyword>
<dbReference type="AlphaFoldDB" id="A0A3B1CP99"/>
<dbReference type="InterPro" id="IPR003557">
    <property type="entry name" value="Cyt_c_biogenesis_CcmC"/>
</dbReference>
<protein>
    <submittedName>
        <fullName evidence="9">Cytochrome c-type biogenesis protein CcmC, putative heme lyase for CcmE</fullName>
    </submittedName>
</protein>
<evidence type="ECO:0000256" key="5">
    <source>
        <dbReference type="ARBA" id="ARBA00022989"/>
    </source>
</evidence>
<keyword evidence="4" id="KW-0201">Cytochrome c-type biogenesis</keyword>
<dbReference type="Pfam" id="PF01578">
    <property type="entry name" value="Cytochrom_C_asm"/>
    <property type="match status" value="1"/>
</dbReference>